<feature type="compositionally biased region" description="Basic and acidic residues" evidence="1">
    <location>
        <begin position="275"/>
        <end position="307"/>
    </location>
</feature>
<dbReference type="InterPro" id="IPR003169">
    <property type="entry name" value="GYF"/>
</dbReference>
<feature type="compositionally biased region" description="Gly residues" evidence="1">
    <location>
        <begin position="135"/>
        <end position="147"/>
    </location>
</feature>
<gene>
    <name evidence="4" type="primary">LOC110982651</name>
</gene>
<feature type="domain" description="GYF" evidence="2">
    <location>
        <begin position="604"/>
        <end position="652"/>
    </location>
</feature>
<feature type="compositionally biased region" description="Basic and acidic residues" evidence="1">
    <location>
        <begin position="338"/>
        <end position="378"/>
    </location>
</feature>
<feature type="region of interest" description="Disordered" evidence="1">
    <location>
        <begin position="665"/>
        <end position="737"/>
    </location>
</feature>
<dbReference type="GO" id="GO:0005829">
    <property type="term" value="C:cytosol"/>
    <property type="evidence" value="ECO:0007669"/>
    <property type="project" value="TreeGrafter"/>
</dbReference>
<name>A0A8B7YW45_ACAPL</name>
<feature type="compositionally biased region" description="Gly residues" evidence="1">
    <location>
        <begin position="1414"/>
        <end position="1426"/>
    </location>
</feature>
<feature type="compositionally biased region" description="Basic and acidic residues" evidence="1">
    <location>
        <begin position="226"/>
        <end position="235"/>
    </location>
</feature>
<feature type="compositionally biased region" description="Low complexity" evidence="1">
    <location>
        <begin position="691"/>
        <end position="719"/>
    </location>
</feature>
<dbReference type="OrthoDB" id="48509at2759"/>
<dbReference type="PROSITE" id="PS50829">
    <property type="entry name" value="GYF"/>
    <property type="match status" value="1"/>
</dbReference>
<protein>
    <submittedName>
        <fullName evidence="4">GRB10-interacting GYF protein 2-like isoform X1</fullName>
    </submittedName>
</protein>
<feature type="compositionally biased region" description="Acidic residues" evidence="1">
    <location>
        <begin position="569"/>
        <end position="580"/>
    </location>
</feature>
<evidence type="ECO:0000313" key="4">
    <source>
        <dbReference type="RefSeq" id="XP_022096917.1"/>
    </source>
</evidence>
<keyword evidence="3" id="KW-1185">Reference proteome</keyword>
<dbReference type="RefSeq" id="XP_022096917.1">
    <property type="nucleotide sequence ID" value="XM_022241225.1"/>
</dbReference>
<feature type="region of interest" description="Disordered" evidence="1">
    <location>
        <begin position="1211"/>
        <end position="1289"/>
    </location>
</feature>
<evidence type="ECO:0000313" key="3">
    <source>
        <dbReference type="Proteomes" id="UP000694845"/>
    </source>
</evidence>
<feature type="region of interest" description="Disordered" evidence="1">
    <location>
        <begin position="135"/>
        <end position="156"/>
    </location>
</feature>
<dbReference type="GeneID" id="110982651"/>
<feature type="compositionally biased region" description="Basic and acidic residues" evidence="1">
    <location>
        <begin position="1116"/>
        <end position="1125"/>
    </location>
</feature>
<feature type="compositionally biased region" description="Basic and acidic residues" evidence="1">
    <location>
        <begin position="1167"/>
        <end position="1184"/>
    </location>
</feature>
<dbReference type="OMA" id="QNRICLQ"/>
<feature type="compositionally biased region" description="Polar residues" evidence="1">
    <location>
        <begin position="843"/>
        <end position="854"/>
    </location>
</feature>
<feature type="compositionally biased region" description="Low complexity" evidence="1">
    <location>
        <begin position="1126"/>
        <end position="1145"/>
    </location>
</feature>
<organism evidence="3 4">
    <name type="scientific">Acanthaster planci</name>
    <name type="common">Crown-of-thorns starfish</name>
    <dbReference type="NCBI Taxonomy" id="133434"/>
    <lineage>
        <taxon>Eukaryota</taxon>
        <taxon>Metazoa</taxon>
        <taxon>Echinodermata</taxon>
        <taxon>Eleutherozoa</taxon>
        <taxon>Asterozoa</taxon>
        <taxon>Asteroidea</taxon>
        <taxon>Valvatacea</taxon>
        <taxon>Valvatida</taxon>
        <taxon>Acanthasteridae</taxon>
        <taxon>Acanthaster</taxon>
    </lineage>
</organism>
<feature type="region of interest" description="Disordered" evidence="1">
    <location>
        <begin position="1364"/>
        <end position="1461"/>
    </location>
</feature>
<feature type="compositionally biased region" description="Low complexity" evidence="1">
    <location>
        <begin position="15"/>
        <end position="28"/>
    </location>
</feature>
<dbReference type="CDD" id="cd00072">
    <property type="entry name" value="GYF"/>
    <property type="match status" value="1"/>
</dbReference>
<feature type="compositionally biased region" description="Basic and acidic residues" evidence="1">
    <location>
        <begin position="881"/>
        <end position="947"/>
    </location>
</feature>
<feature type="region of interest" description="Disordered" evidence="1">
    <location>
        <begin position="960"/>
        <end position="1196"/>
    </location>
</feature>
<dbReference type="PANTHER" id="PTHR14445:SF36">
    <property type="entry name" value="FI03272P-RELATED"/>
    <property type="match status" value="1"/>
</dbReference>
<feature type="compositionally biased region" description="Polar residues" evidence="1">
    <location>
        <begin position="1093"/>
        <end position="1108"/>
    </location>
</feature>
<evidence type="ECO:0000256" key="1">
    <source>
        <dbReference type="SAM" id="MobiDB-lite"/>
    </source>
</evidence>
<feature type="compositionally biased region" description="Basic and acidic residues" evidence="1">
    <location>
        <begin position="406"/>
        <end position="421"/>
    </location>
</feature>
<dbReference type="KEGG" id="aplc:110982651"/>
<reference evidence="4" key="1">
    <citation type="submission" date="2025-08" db="UniProtKB">
        <authorList>
            <consortium name="RefSeq"/>
        </authorList>
    </citation>
    <scope>IDENTIFICATION</scope>
</reference>
<feature type="region of interest" description="Disordered" evidence="1">
    <location>
        <begin position="822"/>
        <end position="947"/>
    </location>
</feature>
<feature type="compositionally biased region" description="Polar residues" evidence="1">
    <location>
        <begin position="1242"/>
        <end position="1280"/>
    </location>
</feature>
<feature type="compositionally biased region" description="Polar residues" evidence="1">
    <location>
        <begin position="263"/>
        <end position="274"/>
    </location>
</feature>
<feature type="compositionally biased region" description="Basic and acidic residues" evidence="1">
    <location>
        <begin position="515"/>
        <end position="529"/>
    </location>
</feature>
<dbReference type="Pfam" id="PF02213">
    <property type="entry name" value="GYF"/>
    <property type="match status" value="1"/>
</dbReference>
<feature type="compositionally biased region" description="Low complexity" evidence="1">
    <location>
        <begin position="444"/>
        <end position="461"/>
    </location>
</feature>
<dbReference type="Proteomes" id="UP000694845">
    <property type="component" value="Unplaced"/>
</dbReference>
<dbReference type="Gene3D" id="3.30.1490.40">
    <property type="match status" value="1"/>
</dbReference>
<dbReference type="InterPro" id="IPR051640">
    <property type="entry name" value="GRB10-interact_GYF"/>
</dbReference>
<dbReference type="SMART" id="SM00444">
    <property type="entry name" value="GYF"/>
    <property type="match status" value="1"/>
</dbReference>
<feature type="compositionally biased region" description="Gly residues" evidence="1">
    <location>
        <begin position="824"/>
        <end position="838"/>
    </location>
</feature>
<feature type="compositionally biased region" description="Low complexity" evidence="1">
    <location>
        <begin position="39"/>
        <end position="61"/>
    </location>
</feature>
<feature type="region of interest" description="Disordered" evidence="1">
    <location>
        <begin position="569"/>
        <end position="593"/>
    </location>
</feature>
<evidence type="ECO:0000259" key="2">
    <source>
        <dbReference type="PROSITE" id="PS50829"/>
    </source>
</evidence>
<feature type="compositionally biased region" description="Basic and acidic residues" evidence="1">
    <location>
        <begin position="960"/>
        <end position="1059"/>
    </location>
</feature>
<feature type="compositionally biased region" description="Low complexity" evidence="1">
    <location>
        <begin position="1060"/>
        <end position="1082"/>
    </location>
</feature>
<accession>A0A8B7YW45</accession>
<feature type="compositionally biased region" description="Acidic residues" evidence="1">
    <location>
        <begin position="308"/>
        <end position="322"/>
    </location>
</feature>
<feature type="region of interest" description="Disordered" evidence="1">
    <location>
        <begin position="195"/>
        <end position="556"/>
    </location>
</feature>
<feature type="compositionally biased region" description="Polar residues" evidence="1">
    <location>
        <begin position="427"/>
        <end position="443"/>
    </location>
</feature>
<sequence length="1461" mass="163201">MSETLNFGPQWLRNLSSGTSSSSGSALTSPPPSPGVGGPAMASSSSATGPPTTSSSSGPTPMTQFKLAEHRYGREEMLALYRRSERMPAGLEEASSIAKKEPLTPMALLPLNEEEQRCLSQCVNSTVVLRLTGRGGGGPAIRGGRGTGRGRGRGRGEFQRNVSMYDEESSGFPRGREFNRTMSWDESQDHRFDKRLDSRNFDDAAGGPLSPRKHIERGGSSSDNWRLPRERSTRGDEEDEGGTWRQAGSRSMRLSREGDDNWRSATGLSRTSWNHPREREEQGRGLERGMRERRYSGRSRQDSWHEDGMEEMPEWTMDDPFDGDIGTFDSSGAFCSTKKADKDAGSGDSSNKEEGKEQQKASADGNDKQESSDSKETDNSPEASPKLNRSEKAELSAKSAETESLELSKPKKISAKEERRTMGPSPITVQLTDNVVNSGKKLTSSSSGNSIGSASAAGDGPPSTPDHAPAAVAAPQNSGNPTDKQSKKGGDGGAEPKQAGVPTVGEVMAQVAKVALEEAGKEADPRPTTEEPQASSEKTEESPKPEEEDDSLAQMEKDAESLMSKLIEEDDDKGPEEEEVTMAKPGSVSSAADNKVLPVTHEHAFRWFYKDPQGSVQGPFMSSEMADWFSAGYFTMTLLVKRGCDEDFICLGEVIKRWGRVPFMQGPEPPPMGKLQSPITSDVRPVPQPAQPQQQQVHHGLPPQLFAQHQQQPQQQQQQQPPPPPTQQQREHLQQQQQQHQVFQQLIQQQQAFIRVQASRIYQELLHRGKSLTAAQQALLRQQLISLQQQHQLLLQQMALQGDPSRSDIAAAAAVVSEQQHAMMGGGGGGASGGGRSGSGSSPVPTSKSENVMDNISIWGGPPSKKDDWDIGFWHPSMAKDAMEESRREKMKAREVARRQEEERRQKDLREQEERRRQEQEQEEEMRRQQEMELKRQEELRRQEDVRRQEEIRRLEELRQEEERRRKQQEEQLRLEQQQRKEELRRQEEAAARKVQEDVVRREATRRAQEEAERRAQEEVARRAQEEASRRVREEQERVRREEDKQKETDKQRHQDMIRQQEMQRQQQQQDALRRLQQQQQQSKLPSTAMWGQPNTSSIPTSGTPTLTQIQQMQQEQRDREEQQRQRQLQAQMLQQAQQQQQQQQSRPTGWGSANPGMKGSGPPPKSLREIQEEQARQLMERSKQQAASKPPVSMSLGTAAVWGGANTNTALNWGSDGTGVWGDPKPKPPSQPTGFWDEAVANNNAGMKSQSSSANFPSLRSATQSAPMQRQQSTGSGSKSRVAKEEENVRKLFQNNTATDEFTQWCEYKLQGSAESVDIPTFISFLQDVESPYEVRDYVKMYLGETRESSDFARQFLEHRSRYKEKQRKQQEMGNIWGGGGGVVSGESSSPPSLSPRPQDWEEGEAGHHGNNGIPGAGGNQGGNGGKKKKRMQRMDRSILGFSVSPTARINMGEIETLDD</sequence>
<dbReference type="SUPFAM" id="SSF55277">
    <property type="entry name" value="GYF domain"/>
    <property type="match status" value="1"/>
</dbReference>
<proteinExistence type="predicted"/>
<dbReference type="InterPro" id="IPR035445">
    <property type="entry name" value="GYF-like_dom_sf"/>
</dbReference>
<dbReference type="PANTHER" id="PTHR14445">
    <property type="entry name" value="GRB10 INTERACTING GYF PROTEIN"/>
    <property type="match status" value="1"/>
</dbReference>
<feature type="region of interest" description="Disordered" evidence="1">
    <location>
        <begin position="1"/>
        <end position="69"/>
    </location>
</feature>